<name>A0A1M5VUV6_9BACT</name>
<dbReference type="RefSeq" id="WP_073140870.1">
    <property type="nucleotide sequence ID" value="NZ_FQWQ01000004.1"/>
</dbReference>
<dbReference type="OrthoDB" id="7560678at2"/>
<dbReference type="EMBL" id="FQWQ01000004">
    <property type="protein sequence ID" value="SHH78987.1"/>
    <property type="molecule type" value="Genomic_DNA"/>
</dbReference>
<dbReference type="CDD" id="cd03808">
    <property type="entry name" value="GT4_CapM-like"/>
    <property type="match status" value="1"/>
</dbReference>
<reference evidence="5 6" key="1">
    <citation type="submission" date="2016-11" db="EMBL/GenBank/DDBJ databases">
        <authorList>
            <person name="Jaros S."/>
            <person name="Januszkiewicz K."/>
            <person name="Wedrychowicz H."/>
        </authorList>
    </citation>
    <scope>NUCLEOTIDE SEQUENCE [LARGE SCALE GENOMIC DNA]</scope>
    <source>
        <strain evidence="5 6">DSM 24574</strain>
    </source>
</reference>
<evidence type="ECO:0000259" key="3">
    <source>
        <dbReference type="Pfam" id="PF00534"/>
    </source>
</evidence>
<organism evidence="5 6">
    <name type="scientific">Chryseolinea serpens</name>
    <dbReference type="NCBI Taxonomy" id="947013"/>
    <lineage>
        <taxon>Bacteria</taxon>
        <taxon>Pseudomonadati</taxon>
        <taxon>Bacteroidota</taxon>
        <taxon>Cytophagia</taxon>
        <taxon>Cytophagales</taxon>
        <taxon>Fulvivirgaceae</taxon>
        <taxon>Chryseolinea</taxon>
    </lineage>
</organism>
<sequence length="370" mass="41243">MKRIKIVEAIRQGSIGGGESHVIDVVKHLDKARFEPVVLSFTEGEMIQTLQAMGVKTYVIPTTTPFDFRVWPKVTALLREIQPDLVHAHGTRAMSNVFRSSRALKIPLLYTIHGWSFHDNQRPLVQRIRAWSEGFLTRRASVNISVSQSNQQTGKNKISGFKSVVIMNGVDLNKFATQTNTKGLRDQFNLRADDIVIGFIARFTYQKSPVLMVEVFASLLKDHPNLKLLMVGDGELMPQVKERIQALGIASNVVLPGFRKDIPALLGIMDVYCLPSLWEGLPLGVIEAMAMQKAIVATAVDGSKEIIEPGENGLLTTPGNGEELRQALDRVVRDNVLREKMASNALRYVTANHSVEHMVHQVEDIYNTLV</sequence>
<feature type="domain" description="Glycosyltransferase subfamily 4-like N-terminal" evidence="4">
    <location>
        <begin position="15"/>
        <end position="173"/>
    </location>
</feature>
<dbReference type="PANTHER" id="PTHR12526:SF510">
    <property type="entry name" value="D-INOSITOL 3-PHOSPHATE GLYCOSYLTRANSFERASE"/>
    <property type="match status" value="1"/>
</dbReference>
<dbReference type="InterPro" id="IPR001296">
    <property type="entry name" value="Glyco_trans_1"/>
</dbReference>
<keyword evidence="1" id="KW-0328">Glycosyltransferase</keyword>
<feature type="domain" description="Glycosyl transferase family 1" evidence="3">
    <location>
        <begin position="185"/>
        <end position="345"/>
    </location>
</feature>
<accession>A0A1M5VUV6</accession>
<dbReference type="Proteomes" id="UP000184212">
    <property type="component" value="Unassembled WGS sequence"/>
</dbReference>
<dbReference type="Gene3D" id="3.40.50.2000">
    <property type="entry name" value="Glycogen Phosphorylase B"/>
    <property type="match status" value="2"/>
</dbReference>
<dbReference type="GO" id="GO:0016757">
    <property type="term" value="F:glycosyltransferase activity"/>
    <property type="evidence" value="ECO:0007669"/>
    <property type="project" value="UniProtKB-KW"/>
</dbReference>
<evidence type="ECO:0000256" key="2">
    <source>
        <dbReference type="ARBA" id="ARBA00022679"/>
    </source>
</evidence>
<keyword evidence="2 5" id="KW-0808">Transferase</keyword>
<keyword evidence="6" id="KW-1185">Reference proteome</keyword>
<dbReference type="SUPFAM" id="SSF53756">
    <property type="entry name" value="UDP-Glycosyltransferase/glycogen phosphorylase"/>
    <property type="match status" value="1"/>
</dbReference>
<dbReference type="Pfam" id="PF13439">
    <property type="entry name" value="Glyco_transf_4"/>
    <property type="match status" value="1"/>
</dbReference>
<evidence type="ECO:0000256" key="1">
    <source>
        <dbReference type="ARBA" id="ARBA00022676"/>
    </source>
</evidence>
<protein>
    <submittedName>
        <fullName evidence="5">Glycosyltransferase involved in cell wall bisynthesis</fullName>
    </submittedName>
</protein>
<dbReference type="AlphaFoldDB" id="A0A1M5VUV6"/>
<dbReference type="Pfam" id="PF00534">
    <property type="entry name" value="Glycos_transf_1"/>
    <property type="match status" value="1"/>
</dbReference>
<evidence type="ECO:0000313" key="6">
    <source>
        <dbReference type="Proteomes" id="UP000184212"/>
    </source>
</evidence>
<dbReference type="InterPro" id="IPR028098">
    <property type="entry name" value="Glyco_trans_4-like_N"/>
</dbReference>
<dbReference type="STRING" id="947013.SAMN04488109_5430"/>
<gene>
    <name evidence="5" type="ORF">SAMN04488109_5430</name>
</gene>
<evidence type="ECO:0000313" key="5">
    <source>
        <dbReference type="EMBL" id="SHH78987.1"/>
    </source>
</evidence>
<proteinExistence type="predicted"/>
<dbReference type="PANTHER" id="PTHR12526">
    <property type="entry name" value="GLYCOSYLTRANSFERASE"/>
    <property type="match status" value="1"/>
</dbReference>
<evidence type="ECO:0000259" key="4">
    <source>
        <dbReference type="Pfam" id="PF13439"/>
    </source>
</evidence>